<dbReference type="KEGG" id="pri:PRIO_6254"/>
<reference evidence="3" key="1">
    <citation type="submission" date="2015-03" db="EMBL/GenBank/DDBJ databases">
        <authorList>
            <person name="Wibberg D."/>
        </authorList>
    </citation>
    <scope>NUCLEOTIDE SEQUENCE [LARGE SCALE GENOMIC DNA]</scope>
</reference>
<dbReference type="PANTHER" id="PTHR43630:SF2">
    <property type="entry name" value="GLYCOSYLTRANSFERASE"/>
    <property type="match status" value="1"/>
</dbReference>
<accession>A0A0E4CZJ4</accession>
<dbReference type="PANTHER" id="PTHR43630">
    <property type="entry name" value="POLY-BETA-1,6-N-ACETYL-D-GLUCOSAMINE SYNTHASE"/>
    <property type="match status" value="1"/>
</dbReference>
<proteinExistence type="predicted"/>
<dbReference type="Proteomes" id="UP000033163">
    <property type="component" value="Chromosome I"/>
</dbReference>
<gene>
    <name evidence="2" type="ORF">PRIO_6254</name>
</gene>
<dbReference type="SUPFAM" id="SSF81901">
    <property type="entry name" value="HCP-like"/>
    <property type="match status" value="1"/>
</dbReference>
<dbReference type="Gene3D" id="1.25.40.10">
    <property type="entry name" value="Tetratricopeptide repeat domain"/>
    <property type="match status" value="1"/>
</dbReference>
<dbReference type="InterPro" id="IPR001173">
    <property type="entry name" value="Glyco_trans_2-like"/>
</dbReference>
<feature type="domain" description="Glycosyltransferase 2-like" evidence="1">
    <location>
        <begin position="4"/>
        <end position="111"/>
    </location>
</feature>
<dbReference type="AlphaFoldDB" id="A0A0E4CZJ4"/>
<dbReference type="InterPro" id="IPR011990">
    <property type="entry name" value="TPR-like_helical_dom_sf"/>
</dbReference>
<evidence type="ECO:0000313" key="3">
    <source>
        <dbReference type="Proteomes" id="UP000033163"/>
    </source>
</evidence>
<dbReference type="Gene3D" id="3.90.550.10">
    <property type="entry name" value="Spore Coat Polysaccharide Biosynthesis Protein SpsA, Chain A"/>
    <property type="match status" value="1"/>
</dbReference>
<dbReference type="HOGENOM" id="CLU_023736_3_0_9"/>
<evidence type="ECO:0000259" key="1">
    <source>
        <dbReference type="Pfam" id="PF00535"/>
    </source>
</evidence>
<dbReference type="Pfam" id="PF00535">
    <property type="entry name" value="Glycos_transf_2"/>
    <property type="match status" value="1"/>
</dbReference>
<dbReference type="PATRIC" id="fig|1073571.4.peg.6683"/>
<dbReference type="InterPro" id="IPR029044">
    <property type="entry name" value="Nucleotide-diphossugar_trans"/>
</dbReference>
<sequence length="353" mass="40279">MKLSLVMIVKNEEGTLRRCLDSAFKLVDEIVIVDTGSTDTTKQIASEFHAKIFEYEWTNDFAAARNFALEQATSEWSLVLDADEYISNECADEIYSFITHSPAVGQIKRIDKFMSKDGVSFEQSYISRLFPSSCRYSGKIHEQIVSDLPRVRVDVEIQHDGYFEKKKSDRNIPILLQVIEENPQDPYYYYQIAKEYRGIDEHDKTYASLKQAYSKITHKEGYAPSLIVNFLYAIIASGHLDEGLAIVEAEQDFLSESADFYFVSALFLLELILSDPDQYSDLIPYIERFYLRALEIGETGQEGSVIGTGSFAAHHNLGVYYEVIGDTGKAKQQYLYAKGFDYAPSIERLKLFD</sequence>
<dbReference type="CDD" id="cd02511">
    <property type="entry name" value="Beta4Glucosyltransferase"/>
    <property type="match status" value="1"/>
</dbReference>
<evidence type="ECO:0000313" key="2">
    <source>
        <dbReference type="EMBL" id="CQR58601.1"/>
    </source>
</evidence>
<protein>
    <recommendedName>
        <fullName evidence="1">Glycosyltransferase 2-like domain-containing protein</fullName>
    </recommendedName>
</protein>
<dbReference type="RefSeq" id="WP_052741540.1">
    <property type="nucleotide sequence ID" value="NZ_LN831776.1"/>
</dbReference>
<dbReference type="SUPFAM" id="SSF53448">
    <property type="entry name" value="Nucleotide-diphospho-sugar transferases"/>
    <property type="match status" value="1"/>
</dbReference>
<organism evidence="2 3">
    <name type="scientific">Paenibacillus riograndensis SBR5</name>
    <dbReference type="NCBI Taxonomy" id="1073571"/>
    <lineage>
        <taxon>Bacteria</taxon>
        <taxon>Bacillati</taxon>
        <taxon>Bacillota</taxon>
        <taxon>Bacilli</taxon>
        <taxon>Bacillales</taxon>
        <taxon>Paenibacillaceae</taxon>
        <taxon>Paenibacillus</taxon>
        <taxon>Paenibacillus sonchi group</taxon>
    </lineage>
</organism>
<dbReference type="EMBL" id="LN831776">
    <property type="protein sequence ID" value="CQR58601.1"/>
    <property type="molecule type" value="Genomic_DNA"/>
</dbReference>
<name>A0A0E4CZJ4_9BACL</name>